<dbReference type="InterPro" id="IPR029063">
    <property type="entry name" value="SAM-dependent_MTases_sf"/>
</dbReference>
<sequence>MAPPRPNPVAAPPHVLELLNNLHKKSLEQEAAMTKTGNVFSANVLKDLEDTAPKQDAKRQFDALMLDKFIALDQDKCQFVYQLILAMGATNVVEAGTSFGVSTIYLALAVGENAQRQGREGRVIATEKEAEKAKVARGYWKDCGETVEKYIDLREGDLLQTLKKDVSQVDLLLLDIWTPLALPTVEILKPHMRPGTVILADNTEMGAVGYEQFLTYMRDPKNGFRNMTIPFNNGFEMSVYMPESQ</sequence>
<dbReference type="Gene3D" id="3.40.50.150">
    <property type="entry name" value="Vaccinia Virus protein VP39"/>
    <property type="match status" value="1"/>
</dbReference>
<dbReference type="PANTHER" id="PTHR43167:SF1">
    <property type="entry name" value="PUTATIVE (AFU_ORTHOLOGUE AFUA_6G01830)-RELATED"/>
    <property type="match status" value="1"/>
</dbReference>
<evidence type="ECO:0000256" key="3">
    <source>
        <dbReference type="ARBA" id="ARBA00022691"/>
    </source>
</evidence>
<dbReference type="InterPro" id="IPR002935">
    <property type="entry name" value="SAM_O-MeTrfase"/>
</dbReference>
<keyword evidence="1" id="KW-0489">Methyltransferase</keyword>
<dbReference type="EMBL" id="JAPDFR010000007">
    <property type="protein sequence ID" value="KAK0385228.1"/>
    <property type="molecule type" value="Genomic_DNA"/>
</dbReference>
<gene>
    <name evidence="5" type="ORF">NLU13_7705</name>
</gene>
<evidence type="ECO:0000313" key="5">
    <source>
        <dbReference type="EMBL" id="KAK0385228.1"/>
    </source>
</evidence>
<comment type="similarity">
    <text evidence="4">Belongs to the class I-like SAM-binding methyltransferase superfamily. Cation-dependent O-methyltransferase family.</text>
</comment>
<dbReference type="GO" id="GO:0032259">
    <property type="term" value="P:methylation"/>
    <property type="evidence" value="ECO:0007669"/>
    <property type="project" value="UniProtKB-KW"/>
</dbReference>
<keyword evidence="3" id="KW-0949">S-adenosyl-L-methionine</keyword>
<comment type="caution">
    <text evidence="5">The sequence shown here is derived from an EMBL/GenBank/DDBJ whole genome shotgun (WGS) entry which is preliminary data.</text>
</comment>
<dbReference type="PROSITE" id="PS51682">
    <property type="entry name" value="SAM_OMT_I"/>
    <property type="match status" value="1"/>
</dbReference>
<keyword evidence="2" id="KW-0808">Transferase</keyword>
<dbReference type="Proteomes" id="UP001175261">
    <property type="component" value="Unassembled WGS sequence"/>
</dbReference>
<evidence type="ECO:0008006" key="7">
    <source>
        <dbReference type="Google" id="ProtNLM"/>
    </source>
</evidence>
<organism evidence="5 6">
    <name type="scientific">Sarocladium strictum</name>
    <name type="common">Black bundle disease fungus</name>
    <name type="synonym">Acremonium strictum</name>
    <dbReference type="NCBI Taxonomy" id="5046"/>
    <lineage>
        <taxon>Eukaryota</taxon>
        <taxon>Fungi</taxon>
        <taxon>Dikarya</taxon>
        <taxon>Ascomycota</taxon>
        <taxon>Pezizomycotina</taxon>
        <taxon>Sordariomycetes</taxon>
        <taxon>Hypocreomycetidae</taxon>
        <taxon>Hypocreales</taxon>
        <taxon>Sarocladiaceae</taxon>
        <taxon>Sarocladium</taxon>
    </lineage>
</organism>
<protein>
    <recommendedName>
        <fullName evidence="7">O-methyltransferase</fullName>
    </recommendedName>
</protein>
<evidence type="ECO:0000256" key="4">
    <source>
        <dbReference type="ARBA" id="ARBA00023453"/>
    </source>
</evidence>
<dbReference type="GO" id="GO:0008171">
    <property type="term" value="F:O-methyltransferase activity"/>
    <property type="evidence" value="ECO:0007669"/>
    <property type="project" value="InterPro"/>
</dbReference>
<dbReference type="CDD" id="cd02440">
    <property type="entry name" value="AdoMet_MTases"/>
    <property type="match status" value="1"/>
</dbReference>
<evidence type="ECO:0000256" key="1">
    <source>
        <dbReference type="ARBA" id="ARBA00022603"/>
    </source>
</evidence>
<name>A0AA39GEH2_SARSR</name>
<reference evidence="5" key="1">
    <citation type="submission" date="2022-10" db="EMBL/GenBank/DDBJ databases">
        <title>Determination and structural analysis of whole genome sequence of Sarocladium strictum F4-1.</title>
        <authorList>
            <person name="Hu L."/>
            <person name="Jiang Y."/>
        </authorList>
    </citation>
    <scope>NUCLEOTIDE SEQUENCE</scope>
    <source>
        <strain evidence="5">F4-1</strain>
    </source>
</reference>
<proteinExistence type="inferred from homology"/>
<evidence type="ECO:0000313" key="6">
    <source>
        <dbReference type="Proteomes" id="UP001175261"/>
    </source>
</evidence>
<dbReference type="PANTHER" id="PTHR43167">
    <property type="entry name" value="PUTATIVE (AFU_ORTHOLOGUE AFUA_6G01830)-RELATED"/>
    <property type="match status" value="1"/>
</dbReference>
<keyword evidence="6" id="KW-1185">Reference proteome</keyword>
<dbReference type="Pfam" id="PF13578">
    <property type="entry name" value="Methyltransf_24"/>
    <property type="match status" value="1"/>
</dbReference>
<evidence type="ECO:0000256" key="2">
    <source>
        <dbReference type="ARBA" id="ARBA00022679"/>
    </source>
</evidence>
<accession>A0AA39GEH2</accession>
<dbReference type="AlphaFoldDB" id="A0AA39GEH2"/>
<dbReference type="SUPFAM" id="SSF53335">
    <property type="entry name" value="S-adenosyl-L-methionine-dependent methyltransferases"/>
    <property type="match status" value="1"/>
</dbReference>